<comment type="caution">
    <text evidence="6">The sequence shown here is derived from an EMBL/GenBank/DDBJ whole genome shotgun (WGS) entry which is preliminary data.</text>
</comment>
<protein>
    <submittedName>
        <fullName evidence="6">MerR family transcriptional regulator</fullName>
    </submittedName>
</protein>
<dbReference type="PROSITE" id="PS00552">
    <property type="entry name" value="HTH_MERR_1"/>
    <property type="match status" value="1"/>
</dbReference>
<dbReference type="Proteomes" id="UP001500630">
    <property type="component" value="Unassembled WGS sequence"/>
</dbReference>
<proteinExistence type="predicted"/>
<evidence type="ECO:0000256" key="1">
    <source>
        <dbReference type="ARBA" id="ARBA00022491"/>
    </source>
</evidence>
<keyword evidence="7" id="KW-1185">Reference proteome</keyword>
<evidence type="ECO:0000256" key="2">
    <source>
        <dbReference type="ARBA" id="ARBA00023015"/>
    </source>
</evidence>
<dbReference type="InterPro" id="IPR000551">
    <property type="entry name" value="MerR-type_HTH_dom"/>
</dbReference>
<keyword evidence="3" id="KW-0238">DNA-binding</keyword>
<dbReference type="EMBL" id="BAABDQ010000021">
    <property type="protein sequence ID" value="GAA3584194.1"/>
    <property type="molecule type" value="Genomic_DNA"/>
</dbReference>
<keyword evidence="1" id="KW-0678">Repressor</keyword>
<evidence type="ECO:0000313" key="7">
    <source>
        <dbReference type="Proteomes" id="UP001500630"/>
    </source>
</evidence>
<dbReference type="PROSITE" id="PS50937">
    <property type="entry name" value="HTH_MERR_2"/>
    <property type="match status" value="1"/>
</dbReference>
<dbReference type="SUPFAM" id="SSF46955">
    <property type="entry name" value="Putative DNA-binding domain"/>
    <property type="match status" value="1"/>
</dbReference>
<evidence type="ECO:0000313" key="6">
    <source>
        <dbReference type="EMBL" id="GAA3584194.1"/>
    </source>
</evidence>
<name>A0ABP6YIA3_9ACTN</name>
<gene>
    <name evidence="6" type="ORF">GCM10022419_077520</name>
</gene>
<feature type="domain" description="HTH merR-type" evidence="5">
    <location>
        <begin position="6"/>
        <end position="76"/>
    </location>
</feature>
<dbReference type="RefSeq" id="WP_345569814.1">
    <property type="nucleotide sequence ID" value="NZ_BAABDQ010000021.1"/>
</dbReference>
<evidence type="ECO:0000256" key="4">
    <source>
        <dbReference type="ARBA" id="ARBA00023163"/>
    </source>
</evidence>
<sequence length="246" mass="26641">MREPEMWRIGQLARMAGVSERTLRHYDRIGLLAPAAVDRVTGYRWYGVAELSRLERIRGLQRLGLPLRRIADLLDAPEAQLRQALAENVTSIHRDITALAATAAQAEDYLATPMSILPQQATVGPRRLRVRRLQLDHPSELAGLCAAPPTTLLTWLSGAPTGRFAAAVTTGRGGEQLTLPARAVVRAVVPPTTGVVQAGQDLFGWLHRHRLAVAGPSVEDHFIDAAGVHATVLEVPVHPVSLGSRA</sequence>
<dbReference type="Gene3D" id="1.10.1660.10">
    <property type="match status" value="1"/>
</dbReference>
<dbReference type="PANTHER" id="PTHR30204:SF69">
    <property type="entry name" value="MERR-FAMILY TRANSCRIPTIONAL REGULATOR"/>
    <property type="match status" value="1"/>
</dbReference>
<dbReference type="PRINTS" id="PR00040">
    <property type="entry name" value="HTHMERR"/>
</dbReference>
<dbReference type="CDD" id="cd01107">
    <property type="entry name" value="HTH_BmrR"/>
    <property type="match status" value="1"/>
</dbReference>
<keyword evidence="4" id="KW-0804">Transcription</keyword>
<evidence type="ECO:0000256" key="3">
    <source>
        <dbReference type="ARBA" id="ARBA00023125"/>
    </source>
</evidence>
<accession>A0ABP6YIA3</accession>
<organism evidence="6 7">
    <name type="scientific">Nonomuraea rosea</name>
    <dbReference type="NCBI Taxonomy" id="638574"/>
    <lineage>
        <taxon>Bacteria</taxon>
        <taxon>Bacillati</taxon>
        <taxon>Actinomycetota</taxon>
        <taxon>Actinomycetes</taxon>
        <taxon>Streptosporangiales</taxon>
        <taxon>Streptosporangiaceae</taxon>
        <taxon>Nonomuraea</taxon>
    </lineage>
</organism>
<dbReference type="SMART" id="SM00422">
    <property type="entry name" value="HTH_MERR"/>
    <property type="match status" value="1"/>
</dbReference>
<evidence type="ECO:0000259" key="5">
    <source>
        <dbReference type="PROSITE" id="PS50937"/>
    </source>
</evidence>
<dbReference type="InterPro" id="IPR047057">
    <property type="entry name" value="MerR_fam"/>
</dbReference>
<reference evidence="7" key="1">
    <citation type="journal article" date="2019" name="Int. J. Syst. Evol. Microbiol.">
        <title>The Global Catalogue of Microorganisms (GCM) 10K type strain sequencing project: providing services to taxonomists for standard genome sequencing and annotation.</title>
        <authorList>
            <consortium name="The Broad Institute Genomics Platform"/>
            <consortium name="The Broad Institute Genome Sequencing Center for Infectious Disease"/>
            <person name="Wu L."/>
            <person name="Ma J."/>
        </authorList>
    </citation>
    <scope>NUCLEOTIDE SEQUENCE [LARGE SCALE GENOMIC DNA]</scope>
    <source>
        <strain evidence="7">JCM 17326</strain>
    </source>
</reference>
<keyword evidence="2" id="KW-0805">Transcription regulation</keyword>
<dbReference type="Pfam" id="PF13411">
    <property type="entry name" value="MerR_1"/>
    <property type="match status" value="1"/>
</dbReference>
<dbReference type="PANTHER" id="PTHR30204">
    <property type="entry name" value="REDOX-CYCLING DRUG-SENSING TRANSCRIPTIONAL ACTIVATOR SOXR"/>
    <property type="match status" value="1"/>
</dbReference>
<dbReference type="InterPro" id="IPR009061">
    <property type="entry name" value="DNA-bd_dom_put_sf"/>
</dbReference>